<protein>
    <recommendedName>
        <fullName evidence="6">Probable transcriptional regulatory protein WS74_0313</fullName>
    </recommendedName>
</protein>
<dbReference type="FunFam" id="1.10.10.200:FF:000002">
    <property type="entry name" value="Probable transcriptional regulatory protein CLM62_37755"/>
    <property type="match status" value="1"/>
</dbReference>
<dbReference type="Gene3D" id="3.30.70.980">
    <property type="match status" value="2"/>
</dbReference>
<dbReference type="Pfam" id="PF01709">
    <property type="entry name" value="Transcrip_reg"/>
    <property type="match status" value="1"/>
</dbReference>
<evidence type="ECO:0000256" key="5">
    <source>
        <dbReference type="ARBA" id="ARBA00023163"/>
    </source>
</evidence>
<dbReference type="GO" id="GO:0005829">
    <property type="term" value="C:cytosol"/>
    <property type="evidence" value="ECO:0007669"/>
    <property type="project" value="TreeGrafter"/>
</dbReference>
<evidence type="ECO:0000256" key="2">
    <source>
        <dbReference type="ARBA" id="ARBA00022490"/>
    </source>
</evidence>
<comment type="subcellular location">
    <subcellularLocation>
        <location evidence="6">Cytoplasm</location>
    </subcellularLocation>
</comment>
<dbReference type="PANTHER" id="PTHR12532">
    <property type="entry name" value="TRANSLATIONAL ACTIVATOR OF CYTOCHROME C OXIDASE 1"/>
    <property type="match status" value="1"/>
</dbReference>
<dbReference type="Gene3D" id="1.10.10.200">
    <property type="match status" value="1"/>
</dbReference>
<evidence type="ECO:0000313" key="10">
    <source>
        <dbReference type="EMBL" id="AIM62565.1"/>
    </source>
</evidence>
<dbReference type="Proteomes" id="UP000029079">
    <property type="component" value="Chromosome"/>
</dbReference>
<name>A0A075U538_9LACO</name>
<dbReference type="FunFam" id="3.30.70.980:FF:000002">
    <property type="entry name" value="Probable transcriptional regulatory protein YebC"/>
    <property type="match status" value="1"/>
</dbReference>
<comment type="similarity">
    <text evidence="1 6">Belongs to the TACO1 family.</text>
</comment>
<evidence type="ECO:0000256" key="7">
    <source>
        <dbReference type="SAM" id="MobiDB-lite"/>
    </source>
</evidence>
<sequence>MSGHSKWHNIQGRKNAQDAKRGKIFQKISRDLYTVAKDGGADPASNASLRLVMDKAKAANMPKENIQRALDKASGAGGANYQELTYEGYGPAGLAVLVQALTDNTNRTAASIRASFKHFGGELGATGSVAYQFERKGYIEIPRDGETEIDEDQLFEDMLEAGADDMKTYDDQFEIYTEPKAFPEVRDALTEKGYTLVNDEVTMIAENPMEVPADKQETLVNLVDELEANDDVVAVFTTAE</sequence>
<dbReference type="GO" id="GO:0006355">
    <property type="term" value="P:regulation of DNA-templated transcription"/>
    <property type="evidence" value="ECO:0007669"/>
    <property type="project" value="UniProtKB-UniRule"/>
</dbReference>
<feature type="domain" description="TACO1/YebC-like N-terminal" evidence="9">
    <location>
        <begin position="5"/>
        <end position="75"/>
    </location>
</feature>
<keyword evidence="2 6" id="KW-0963">Cytoplasm</keyword>
<gene>
    <name evidence="10" type="ORF">WS74_0313</name>
</gene>
<dbReference type="NCBIfam" id="NF001030">
    <property type="entry name" value="PRK00110.1"/>
    <property type="match status" value="1"/>
</dbReference>
<dbReference type="EMBL" id="CP009223">
    <property type="protein sequence ID" value="AIM62565.1"/>
    <property type="molecule type" value="Genomic_DNA"/>
</dbReference>
<dbReference type="NCBIfam" id="NF009044">
    <property type="entry name" value="PRK12378.1"/>
    <property type="match status" value="1"/>
</dbReference>
<dbReference type="RefSeq" id="WP_009495848.1">
    <property type="nucleotide sequence ID" value="NZ_CP009223.1"/>
</dbReference>
<reference evidence="10 11" key="1">
    <citation type="journal article" date="2014" name="Genome Announc.">
        <title>Complete Genome Sequences of Fish Pathogenic Weissella ceti Strains WS74 and WS105.</title>
        <authorList>
            <person name="Figueiredo H.C."/>
            <person name="Leal C.A."/>
            <person name="Dorella F.A."/>
            <person name="Carvalho A.F."/>
            <person name="Soares S.C."/>
            <person name="Pereira F.L."/>
            <person name="Azevedo V.A."/>
        </authorList>
    </citation>
    <scope>NUCLEOTIDE SEQUENCE [LARGE SCALE GENOMIC DNA]</scope>
    <source>
        <strain evidence="10 11">WS74</strain>
    </source>
</reference>
<evidence type="ECO:0000256" key="1">
    <source>
        <dbReference type="ARBA" id="ARBA00008724"/>
    </source>
</evidence>
<dbReference type="InterPro" id="IPR048300">
    <property type="entry name" value="TACO1_YebC-like_2nd/3rd_dom"/>
</dbReference>
<keyword evidence="5 6" id="KW-0804">Transcription</keyword>
<dbReference type="GO" id="GO:0003677">
    <property type="term" value="F:DNA binding"/>
    <property type="evidence" value="ECO:0007669"/>
    <property type="project" value="UniProtKB-UniRule"/>
</dbReference>
<proteinExistence type="inferred from homology"/>
<dbReference type="KEGG" id="wct:WS74_0313"/>
<dbReference type="HAMAP" id="MF_00693">
    <property type="entry name" value="Transcrip_reg_TACO1"/>
    <property type="match status" value="1"/>
</dbReference>
<evidence type="ECO:0000259" key="9">
    <source>
        <dbReference type="Pfam" id="PF20772"/>
    </source>
</evidence>
<dbReference type="PANTHER" id="PTHR12532:SF6">
    <property type="entry name" value="TRANSCRIPTIONAL REGULATORY PROTEIN YEBC-RELATED"/>
    <property type="match status" value="1"/>
</dbReference>
<evidence type="ECO:0000256" key="4">
    <source>
        <dbReference type="ARBA" id="ARBA00023125"/>
    </source>
</evidence>
<dbReference type="InterPro" id="IPR002876">
    <property type="entry name" value="Transcrip_reg_TACO1-like"/>
</dbReference>
<organism evidence="10 11">
    <name type="scientific">Weissella ceti</name>
    <dbReference type="NCBI Taxonomy" id="759620"/>
    <lineage>
        <taxon>Bacteria</taxon>
        <taxon>Bacillati</taxon>
        <taxon>Bacillota</taxon>
        <taxon>Bacilli</taxon>
        <taxon>Lactobacillales</taxon>
        <taxon>Lactobacillaceae</taxon>
        <taxon>Weissella</taxon>
    </lineage>
</organism>
<dbReference type="InterPro" id="IPR029072">
    <property type="entry name" value="YebC-like"/>
</dbReference>
<reference evidence="11" key="2">
    <citation type="submission" date="2014-08" db="EMBL/GenBank/DDBJ databases">
        <title>Complete genome of Weissella ceti strain WS74 isolated from diseased rainbow trout in Brazil.</title>
        <authorList>
            <person name="Figueiredo H.C.P."/>
            <person name="Leal C.A.G."/>
            <person name="Pereira F.L."/>
            <person name="Soares S.C."/>
            <person name="Dorella F.A."/>
            <person name="Carvalho A.F."/>
            <person name="Azevedo V.A.C."/>
        </authorList>
    </citation>
    <scope>NUCLEOTIDE SEQUENCE [LARGE SCALE GENOMIC DNA]</scope>
    <source>
        <strain evidence="11">WS74</strain>
    </source>
</reference>
<dbReference type="InterPro" id="IPR026564">
    <property type="entry name" value="Transcrip_reg_TACO1-like_dom3"/>
</dbReference>
<dbReference type="OrthoDB" id="9781053at2"/>
<evidence type="ECO:0000256" key="3">
    <source>
        <dbReference type="ARBA" id="ARBA00023015"/>
    </source>
</evidence>
<evidence type="ECO:0000259" key="8">
    <source>
        <dbReference type="Pfam" id="PF01709"/>
    </source>
</evidence>
<dbReference type="InterPro" id="IPR017856">
    <property type="entry name" value="Integrase-like_N"/>
</dbReference>
<dbReference type="STRING" id="759620.WS105_0311"/>
<evidence type="ECO:0000256" key="6">
    <source>
        <dbReference type="HAMAP-Rule" id="MF_00693"/>
    </source>
</evidence>
<evidence type="ECO:0000313" key="11">
    <source>
        <dbReference type="Proteomes" id="UP000029079"/>
    </source>
</evidence>
<dbReference type="Pfam" id="PF20772">
    <property type="entry name" value="TACO1_YebC_N"/>
    <property type="match status" value="1"/>
</dbReference>
<feature type="region of interest" description="Disordered" evidence="7">
    <location>
        <begin position="1"/>
        <end position="21"/>
    </location>
</feature>
<dbReference type="InterPro" id="IPR049083">
    <property type="entry name" value="TACO1_YebC_N"/>
</dbReference>
<dbReference type="SUPFAM" id="SSF75625">
    <property type="entry name" value="YebC-like"/>
    <property type="match status" value="1"/>
</dbReference>
<dbReference type="AlphaFoldDB" id="A0A075U538"/>
<keyword evidence="11" id="KW-1185">Reference proteome</keyword>
<keyword evidence="4 6" id="KW-0238">DNA-binding</keyword>
<dbReference type="NCBIfam" id="TIGR01033">
    <property type="entry name" value="YebC/PmpR family DNA-binding transcriptional regulator"/>
    <property type="match status" value="1"/>
</dbReference>
<dbReference type="KEGG" id="wce:WS08_0313"/>
<accession>A0A075U538</accession>
<keyword evidence="3 6" id="KW-0805">Transcription regulation</keyword>
<feature type="domain" description="TACO1/YebC-like second and third" evidence="8">
    <location>
        <begin position="81"/>
        <end position="238"/>
    </location>
</feature>
<dbReference type="PATRIC" id="fig|759620.7.peg.297"/>
<dbReference type="KEGG" id="wci:WS105_0311"/>